<gene>
    <name evidence="15" type="ORF">BD410DRAFT_898326</name>
</gene>
<keyword evidence="9" id="KW-0653">Protein transport</keyword>
<feature type="compositionally biased region" description="Polar residues" evidence="13">
    <location>
        <begin position="132"/>
        <end position="141"/>
    </location>
</feature>
<dbReference type="Pfam" id="PF03416">
    <property type="entry name" value="Peptidase_C54"/>
    <property type="match status" value="1"/>
</dbReference>
<dbReference type="PANTHER" id="PTHR22624">
    <property type="entry name" value="CYSTEINE PROTEASE ATG4"/>
    <property type="match status" value="1"/>
</dbReference>
<evidence type="ECO:0000256" key="3">
    <source>
        <dbReference type="ARBA" id="ARBA00010958"/>
    </source>
</evidence>
<dbReference type="InterPro" id="IPR005078">
    <property type="entry name" value="Peptidase_C54"/>
</dbReference>
<feature type="compositionally biased region" description="Basic and acidic residues" evidence="13">
    <location>
        <begin position="60"/>
        <end position="80"/>
    </location>
</feature>
<feature type="compositionally biased region" description="Low complexity" evidence="13">
    <location>
        <begin position="255"/>
        <end position="267"/>
    </location>
</feature>
<dbReference type="GO" id="GO:0035973">
    <property type="term" value="P:aggrephagy"/>
    <property type="evidence" value="ECO:0007669"/>
    <property type="project" value="TreeGrafter"/>
</dbReference>
<evidence type="ECO:0000256" key="8">
    <source>
        <dbReference type="ARBA" id="ARBA00022807"/>
    </source>
</evidence>
<dbReference type="STRING" id="50990.A0A4Y7Q429"/>
<accession>A0A4Y7Q429</accession>
<sequence>MAGPNSGKSSRLSPSTSTPVQHTSKLPKFLQKQGTRDSSSSSSSVVVNTPEGSMSSSKHRSPDSRRSSKLKGVKELRELQEQPDSSFELADESMDEPPVIIEPINVPSRARTRSERPLSASSSDSHPGVSYNYPTSSSSQRFSDLPTRLTGWFSHTFSSSSTDLSLPSLLSQTQLSSSPKGRAAGLLTAAKHGKGHLDKAMRYLLDSDATPDKCTDPIWLLGVKHPGYEPPPPPQSPVSSSGGGGRRSSADLKRSITSLRSSTSSRTVIPGGYATDAPSPQTARGMQYTPQPVHWPPDFFTDFTSRIWLTYRGGYAPIRDQSLSSLDMEPSGPADGQLHSPVSTPKKWWPGTGEKGWTSDTGWGCMLRTGQSLLANSLIHLHLGRDWRRPPQPVPTADYATYVKILTWFLDSPDPLCPFSVHRMALAGKELGKDVGQWFGPSTASGAIKALVNAFPHAGLGVSVASDGVIYESDVIAASFVHPYRQSRVGSPRNRHVASNWGQRAVLVLVGIRLGLDGVNPIYYDSVKALYTFPQSVGIAGGRPSSSYYFVGAQADSLFYLDPHHTRSAVPLRQPPRPHHPADSPTGSLRSNNNISNNYEYVSDREGERRRHNTQHARSPTTPSGSREANMRNASLSPTPMQKQVSSSSGYSYTSSASGTTAPTSAHDSSTPGSGRTGGDLDPLQEHYVTAYPAVELRTFHCDKVRKMPVSGLDPSMLVGFLCRDERDWKDLRARVAELSQKYKAIFAIQDEPPSWPSDSDDMGLESVSDVDVDIDDPSDEFFESAEHGSQSAGGSSMKRQSDEVETEDDPVDPITPGAGSAPGSHHGPPGPTDSTDLGNNTPVKVEVSIHGHGHGNAKTPGVLAFSKVEDEDDDWVDPALPTPMQEDVRRFERDREITREPEEDGRSKGSDSTSSVNRSTSGHANSNASSRTRVHTSSKGDNSGGKRKSSHRQKSGGGGGVAVRDHTPSQQEYYPFPVVDDREDEDEPPNMHASEPPYSHPRTSSIKRERSDGGGGGRSSMMNANGGGGGGRTTRATRARDGGRTQSGGVRGIVTSDLDDGDDF</sequence>
<feature type="region of interest" description="Disordered" evidence="13">
    <location>
        <begin position="225"/>
        <end position="282"/>
    </location>
</feature>
<evidence type="ECO:0000256" key="6">
    <source>
        <dbReference type="ARBA" id="ARBA00022670"/>
    </source>
</evidence>
<comment type="similarity">
    <text evidence="3">Belongs to the peptidase C54 family.</text>
</comment>
<dbReference type="GO" id="GO:0016485">
    <property type="term" value="P:protein processing"/>
    <property type="evidence" value="ECO:0007669"/>
    <property type="project" value="TreeGrafter"/>
</dbReference>
<feature type="compositionally biased region" description="Polar residues" evidence="13">
    <location>
        <begin position="616"/>
        <end position="645"/>
    </location>
</feature>
<evidence type="ECO:0000256" key="13">
    <source>
        <dbReference type="SAM" id="MobiDB-lite"/>
    </source>
</evidence>
<dbReference type="Proteomes" id="UP000294933">
    <property type="component" value="Unassembled WGS sequence"/>
</dbReference>
<comment type="catalytic activity">
    <reaction evidence="11">
        <text>[protein]-C-terminal L-amino acid-glycyl-phosphatidylethanolamide + H2O = [protein]-C-terminal L-amino acid-glycine + a 1,2-diacyl-sn-glycero-3-phosphoethanolamine</text>
        <dbReference type="Rhea" id="RHEA:67548"/>
        <dbReference type="Rhea" id="RHEA-COMP:17323"/>
        <dbReference type="Rhea" id="RHEA-COMP:17324"/>
        <dbReference type="ChEBI" id="CHEBI:15377"/>
        <dbReference type="ChEBI" id="CHEBI:64612"/>
        <dbReference type="ChEBI" id="CHEBI:172940"/>
        <dbReference type="ChEBI" id="CHEBI:172941"/>
    </reaction>
    <physiologicalReaction direction="left-to-right" evidence="11">
        <dbReference type="Rhea" id="RHEA:67549"/>
    </physiologicalReaction>
</comment>
<name>A0A4Y7Q429_9AGAM</name>
<proteinExistence type="inferred from homology"/>
<dbReference type="AlphaFoldDB" id="A0A4Y7Q429"/>
<dbReference type="VEuPathDB" id="FungiDB:BD410DRAFT_898326"/>
<dbReference type="GO" id="GO:0000423">
    <property type="term" value="P:mitophagy"/>
    <property type="evidence" value="ECO:0007669"/>
    <property type="project" value="TreeGrafter"/>
</dbReference>
<comment type="subcellular location">
    <subcellularLocation>
        <location evidence="2">Cytoplasm</location>
    </subcellularLocation>
    <subcellularLocation>
        <location evidence="1">Preautophagosomal structure</location>
    </subcellularLocation>
</comment>
<feature type="compositionally biased region" description="Polar residues" evidence="13">
    <location>
        <begin position="1"/>
        <end position="24"/>
    </location>
</feature>
<keyword evidence="6" id="KW-0645">Protease</keyword>
<protein>
    <recommendedName>
        <fullName evidence="12">Autophagy-related protein 4</fullName>
    </recommendedName>
</protein>
<feature type="region of interest" description="Disordered" evidence="13">
    <location>
        <begin position="326"/>
        <end position="353"/>
    </location>
</feature>
<reference evidence="15 16" key="1">
    <citation type="submission" date="2018-06" db="EMBL/GenBank/DDBJ databases">
        <title>A transcriptomic atlas of mushroom development highlights an independent origin of complex multicellularity.</title>
        <authorList>
            <consortium name="DOE Joint Genome Institute"/>
            <person name="Krizsan K."/>
            <person name="Almasi E."/>
            <person name="Merenyi Z."/>
            <person name="Sahu N."/>
            <person name="Viragh M."/>
            <person name="Koszo T."/>
            <person name="Mondo S."/>
            <person name="Kiss B."/>
            <person name="Balint B."/>
            <person name="Kues U."/>
            <person name="Barry K."/>
            <person name="Hegedus J.C."/>
            <person name="Henrissat B."/>
            <person name="Johnson J."/>
            <person name="Lipzen A."/>
            <person name="Ohm R."/>
            <person name="Nagy I."/>
            <person name="Pangilinan J."/>
            <person name="Yan J."/>
            <person name="Xiong Y."/>
            <person name="Grigoriev I.V."/>
            <person name="Hibbett D.S."/>
            <person name="Nagy L.G."/>
        </authorList>
    </citation>
    <scope>NUCLEOTIDE SEQUENCE [LARGE SCALE GENOMIC DNA]</scope>
    <source>
        <strain evidence="15 16">SZMC22713</strain>
    </source>
</reference>
<dbReference type="InterPro" id="IPR046792">
    <property type="entry name" value="Peptidase_C54_cat"/>
</dbReference>
<feature type="domain" description="Peptidase C54 catalytic" evidence="14">
    <location>
        <begin position="298"/>
        <end position="733"/>
    </location>
</feature>
<dbReference type="InterPro" id="IPR038765">
    <property type="entry name" value="Papain-like_cys_pep_sf"/>
</dbReference>
<feature type="region of interest" description="Disordered" evidence="13">
    <location>
        <begin position="771"/>
        <end position="1065"/>
    </location>
</feature>
<dbReference type="SUPFAM" id="SSF54001">
    <property type="entry name" value="Cysteine proteinases"/>
    <property type="match status" value="2"/>
</dbReference>
<feature type="region of interest" description="Disordered" evidence="13">
    <location>
        <begin position="568"/>
        <end position="683"/>
    </location>
</feature>
<evidence type="ECO:0000256" key="11">
    <source>
        <dbReference type="ARBA" id="ARBA00029362"/>
    </source>
</evidence>
<feature type="compositionally biased region" description="Polar residues" evidence="13">
    <location>
        <begin position="585"/>
        <end position="600"/>
    </location>
</feature>
<feature type="compositionally biased region" description="Low complexity" evidence="13">
    <location>
        <begin position="38"/>
        <end position="47"/>
    </location>
</feature>
<dbReference type="PANTHER" id="PTHR22624:SF49">
    <property type="entry name" value="CYSTEINE PROTEASE"/>
    <property type="match status" value="1"/>
</dbReference>
<evidence type="ECO:0000256" key="4">
    <source>
        <dbReference type="ARBA" id="ARBA00022448"/>
    </source>
</evidence>
<dbReference type="GO" id="GO:0015031">
    <property type="term" value="P:protein transport"/>
    <property type="evidence" value="ECO:0007669"/>
    <property type="project" value="UniProtKB-KW"/>
</dbReference>
<keyword evidence="8" id="KW-0788">Thiol protease</keyword>
<keyword evidence="10" id="KW-0072">Autophagy</keyword>
<evidence type="ECO:0000256" key="9">
    <source>
        <dbReference type="ARBA" id="ARBA00022927"/>
    </source>
</evidence>
<feature type="compositionally biased region" description="Low complexity" evidence="13">
    <location>
        <begin position="817"/>
        <end position="828"/>
    </location>
</feature>
<dbReference type="EMBL" id="ML170175">
    <property type="protein sequence ID" value="TDL22397.1"/>
    <property type="molecule type" value="Genomic_DNA"/>
</dbReference>
<feature type="compositionally biased region" description="Low complexity" evidence="13">
    <location>
        <begin position="96"/>
        <end position="107"/>
    </location>
</feature>
<keyword evidence="16" id="KW-1185">Reference proteome</keyword>
<evidence type="ECO:0000256" key="1">
    <source>
        <dbReference type="ARBA" id="ARBA00004329"/>
    </source>
</evidence>
<dbReference type="GO" id="GO:0004197">
    <property type="term" value="F:cysteine-type endopeptidase activity"/>
    <property type="evidence" value="ECO:0007669"/>
    <property type="project" value="TreeGrafter"/>
</dbReference>
<feature type="compositionally biased region" description="Polar residues" evidence="13">
    <location>
        <begin position="923"/>
        <end position="942"/>
    </location>
</feature>
<dbReference type="GO" id="GO:0000407">
    <property type="term" value="C:phagophore assembly site"/>
    <property type="evidence" value="ECO:0007669"/>
    <property type="project" value="UniProtKB-SubCell"/>
</dbReference>
<feature type="compositionally biased region" description="Polar residues" evidence="13">
    <location>
        <begin position="788"/>
        <end position="799"/>
    </location>
</feature>
<keyword evidence="4" id="KW-0813">Transport</keyword>
<feature type="compositionally biased region" description="Low complexity" evidence="13">
    <location>
        <begin position="646"/>
        <end position="665"/>
    </location>
</feature>
<keyword evidence="7" id="KW-0378">Hydrolase</keyword>
<evidence type="ECO:0000256" key="12">
    <source>
        <dbReference type="ARBA" id="ARBA00030240"/>
    </source>
</evidence>
<feature type="compositionally biased region" description="Basic and acidic residues" evidence="13">
    <location>
        <begin position="887"/>
        <end position="910"/>
    </location>
</feature>
<evidence type="ECO:0000256" key="7">
    <source>
        <dbReference type="ARBA" id="ARBA00022801"/>
    </source>
</evidence>
<evidence type="ECO:0000256" key="5">
    <source>
        <dbReference type="ARBA" id="ARBA00022490"/>
    </source>
</evidence>
<evidence type="ECO:0000313" key="15">
    <source>
        <dbReference type="EMBL" id="TDL22397.1"/>
    </source>
</evidence>
<evidence type="ECO:0000256" key="2">
    <source>
        <dbReference type="ARBA" id="ARBA00004496"/>
    </source>
</evidence>
<feature type="compositionally biased region" description="Polar residues" evidence="13">
    <location>
        <begin position="833"/>
        <end position="843"/>
    </location>
</feature>
<dbReference type="OrthoDB" id="2960936at2759"/>
<evidence type="ECO:0000256" key="10">
    <source>
        <dbReference type="ARBA" id="ARBA00023006"/>
    </source>
</evidence>
<feature type="compositionally biased region" description="Low complexity" evidence="13">
    <location>
        <begin position="911"/>
        <end position="922"/>
    </location>
</feature>
<dbReference type="GO" id="GO:0000045">
    <property type="term" value="P:autophagosome assembly"/>
    <property type="evidence" value="ECO:0007669"/>
    <property type="project" value="TreeGrafter"/>
</dbReference>
<feature type="region of interest" description="Disordered" evidence="13">
    <location>
        <begin position="1"/>
        <end position="141"/>
    </location>
</feature>
<dbReference type="GO" id="GO:0019786">
    <property type="term" value="F:protein-phosphatidylethanolamide deconjugating activity"/>
    <property type="evidence" value="ECO:0007669"/>
    <property type="project" value="InterPro"/>
</dbReference>
<feature type="compositionally biased region" description="Acidic residues" evidence="13">
    <location>
        <begin position="771"/>
        <end position="784"/>
    </location>
</feature>
<evidence type="ECO:0000313" key="16">
    <source>
        <dbReference type="Proteomes" id="UP000294933"/>
    </source>
</evidence>
<organism evidence="15 16">
    <name type="scientific">Rickenella mellea</name>
    <dbReference type="NCBI Taxonomy" id="50990"/>
    <lineage>
        <taxon>Eukaryota</taxon>
        <taxon>Fungi</taxon>
        <taxon>Dikarya</taxon>
        <taxon>Basidiomycota</taxon>
        <taxon>Agaricomycotina</taxon>
        <taxon>Agaricomycetes</taxon>
        <taxon>Hymenochaetales</taxon>
        <taxon>Rickenellaceae</taxon>
        <taxon>Rickenella</taxon>
    </lineage>
</organism>
<feature type="compositionally biased region" description="Basic residues" evidence="13">
    <location>
        <begin position="946"/>
        <end position="955"/>
    </location>
</feature>
<evidence type="ECO:0000259" key="14">
    <source>
        <dbReference type="Pfam" id="PF03416"/>
    </source>
</evidence>
<dbReference type="GO" id="GO:0034727">
    <property type="term" value="P:piecemeal microautophagy of the nucleus"/>
    <property type="evidence" value="ECO:0007669"/>
    <property type="project" value="TreeGrafter"/>
</dbReference>
<keyword evidence="5" id="KW-0963">Cytoplasm</keyword>